<keyword evidence="4" id="KW-0472">Membrane</keyword>
<dbReference type="Gene3D" id="1.20.1600.10">
    <property type="entry name" value="Outer membrane efflux proteins (OEP)"/>
    <property type="match status" value="1"/>
</dbReference>
<evidence type="ECO:0000256" key="4">
    <source>
        <dbReference type="ARBA" id="ARBA00023136"/>
    </source>
</evidence>
<dbReference type="PANTHER" id="PTHR30026:SF20">
    <property type="entry name" value="OUTER MEMBRANE PROTEIN TOLC"/>
    <property type="match status" value="1"/>
</dbReference>
<dbReference type="Proteomes" id="UP000182101">
    <property type="component" value="Chromosome"/>
</dbReference>
<keyword evidence="3" id="KW-0812">Transmembrane</keyword>
<dbReference type="GO" id="GO:0015562">
    <property type="term" value="F:efflux transmembrane transporter activity"/>
    <property type="evidence" value="ECO:0007669"/>
    <property type="project" value="InterPro"/>
</dbReference>
<gene>
    <name evidence="6" type="ORF">BM524_13585</name>
</gene>
<dbReference type="GO" id="GO:1990281">
    <property type="term" value="C:efflux pump complex"/>
    <property type="evidence" value="ECO:0007669"/>
    <property type="project" value="TreeGrafter"/>
</dbReference>
<evidence type="ECO:0000256" key="5">
    <source>
        <dbReference type="ARBA" id="ARBA00023237"/>
    </source>
</evidence>
<reference evidence="6 7" key="1">
    <citation type="submission" date="2016-11" db="EMBL/GenBank/DDBJ databases">
        <title>Networking in microbes: conjugative elements and plasmids in the genus Alteromonas.</title>
        <authorList>
            <person name="Lopez-Perez M."/>
            <person name="Ramon-Marco N."/>
            <person name="Rodriguez-Valera F."/>
        </authorList>
    </citation>
    <scope>NUCLEOTIDE SEQUENCE [LARGE SCALE GENOMIC DNA]</scope>
    <source>
        <strain evidence="6 7">CP48</strain>
    </source>
</reference>
<protein>
    <submittedName>
        <fullName evidence="6">Cation transporter</fullName>
    </submittedName>
</protein>
<evidence type="ECO:0000256" key="1">
    <source>
        <dbReference type="ARBA" id="ARBA00004442"/>
    </source>
</evidence>
<keyword evidence="2" id="KW-1134">Transmembrane beta strand</keyword>
<accession>A0AAC9JBC6</accession>
<dbReference type="EMBL" id="CP018024">
    <property type="protein sequence ID" value="APD90749.1"/>
    <property type="molecule type" value="Genomic_DNA"/>
</dbReference>
<dbReference type="SUPFAM" id="SSF56954">
    <property type="entry name" value="Outer membrane efflux proteins (OEP)"/>
    <property type="match status" value="1"/>
</dbReference>
<dbReference type="GO" id="GO:0009279">
    <property type="term" value="C:cell outer membrane"/>
    <property type="evidence" value="ECO:0007669"/>
    <property type="project" value="UniProtKB-SubCell"/>
</dbReference>
<evidence type="ECO:0000313" key="6">
    <source>
        <dbReference type="EMBL" id="APD90749.1"/>
    </source>
</evidence>
<evidence type="ECO:0000256" key="3">
    <source>
        <dbReference type="ARBA" id="ARBA00022692"/>
    </source>
</evidence>
<evidence type="ECO:0000256" key="2">
    <source>
        <dbReference type="ARBA" id="ARBA00022452"/>
    </source>
</evidence>
<comment type="subcellular location">
    <subcellularLocation>
        <location evidence="1">Cell outer membrane</location>
    </subcellularLocation>
</comment>
<name>A0AAC9JBC6_9ALTE</name>
<dbReference type="RefSeq" id="WP_071959769.1">
    <property type="nucleotide sequence ID" value="NZ_CP018024.1"/>
</dbReference>
<keyword evidence="5" id="KW-0998">Cell outer membrane</keyword>
<dbReference type="AlphaFoldDB" id="A0AAC9JBC6"/>
<evidence type="ECO:0000313" key="7">
    <source>
        <dbReference type="Proteomes" id="UP000182101"/>
    </source>
</evidence>
<dbReference type="GO" id="GO:0015288">
    <property type="term" value="F:porin activity"/>
    <property type="evidence" value="ECO:0007669"/>
    <property type="project" value="TreeGrafter"/>
</dbReference>
<dbReference type="InterPro" id="IPR051906">
    <property type="entry name" value="TolC-like"/>
</dbReference>
<organism evidence="6 7">
    <name type="scientific">Alteromonas mediterranea</name>
    <dbReference type="NCBI Taxonomy" id="314275"/>
    <lineage>
        <taxon>Bacteria</taxon>
        <taxon>Pseudomonadati</taxon>
        <taxon>Pseudomonadota</taxon>
        <taxon>Gammaproteobacteria</taxon>
        <taxon>Alteromonadales</taxon>
        <taxon>Alteromonadaceae</taxon>
        <taxon>Alteromonas/Salinimonas group</taxon>
        <taxon>Alteromonas</taxon>
    </lineage>
</organism>
<sequence length="466" mass="52403">MSNLLVTPKVHLAFGICSQRRGLYAQYTLLLSLLVCLCSIGFSKIATADTFSLEQAVQLAIQHDPLLKGNAYREQGFKADADAASYWSNPQISVSMQNLPTDGFAIDQEPMSQIKVGFKQQLPRGDENHYSQKKYQVMASKVVVENQARTAWVKREVTLAWLNWFHATRRIALLEKEKALLTQLLDFTESSYSQGVGSTSQQDILEVRLALLSLDDKYVQAYQQRDEAKAAFAQWYGAPLDEHLSAPERLNVEAVLRESNISLSSFIAFIDTSEPFLLLQHHPEAKLFQFRTQVEKQNLNIAREQTKPQWTLEASYGYRQDDPSGASRADFVSLGVQVDLPFFNTPRQDASISSAASKMSASETDFRLKVNELAAKANVLQRRLSALSKRKALYETVLIGETQQLSEAELSAYTSDTADINDVVNANLKLVKVQDERLKIDVERAKTLANLAYLYLPSRAYTLNKE</sequence>
<dbReference type="PANTHER" id="PTHR30026">
    <property type="entry name" value="OUTER MEMBRANE PROTEIN TOLC"/>
    <property type="match status" value="1"/>
</dbReference>
<proteinExistence type="predicted"/>